<evidence type="ECO:0000313" key="5">
    <source>
        <dbReference type="EMBL" id="EEG72103.1"/>
    </source>
</evidence>
<evidence type="ECO:0000256" key="1">
    <source>
        <dbReference type="ARBA" id="ARBA00023015"/>
    </source>
</evidence>
<keyword evidence="3" id="KW-0804">Transcription</keyword>
<comment type="caution">
    <text evidence="5">The sequence shown here is derived from an EMBL/GenBank/DDBJ whole genome shotgun (WGS) entry which is preliminary data.</text>
</comment>
<evidence type="ECO:0000256" key="3">
    <source>
        <dbReference type="ARBA" id="ARBA00023163"/>
    </source>
</evidence>
<feature type="domain" description="HTH araC/xylS-type" evidence="4">
    <location>
        <begin position="1"/>
        <end position="47"/>
    </location>
</feature>
<dbReference type="HOGENOM" id="CLU_3054760_0_0_9"/>
<evidence type="ECO:0000259" key="4">
    <source>
        <dbReference type="PROSITE" id="PS01124"/>
    </source>
</evidence>
<dbReference type="PRINTS" id="PR00032">
    <property type="entry name" value="HTHARAC"/>
</dbReference>
<dbReference type="PANTHER" id="PTHR43280">
    <property type="entry name" value="ARAC-FAMILY TRANSCRIPTIONAL REGULATOR"/>
    <property type="match status" value="1"/>
</dbReference>
<dbReference type="GO" id="GO:0003700">
    <property type="term" value="F:DNA-binding transcription factor activity"/>
    <property type="evidence" value="ECO:0007669"/>
    <property type="project" value="InterPro"/>
</dbReference>
<feature type="non-terminal residue" evidence="5">
    <location>
        <position position="1"/>
    </location>
</feature>
<dbReference type="AlphaFoldDB" id="C0C6U6"/>
<dbReference type="PANTHER" id="PTHR43280:SF30">
    <property type="entry name" value="MMSAB OPERON REGULATORY PROTEIN"/>
    <property type="match status" value="1"/>
</dbReference>
<dbReference type="EMBL" id="ABYI02000088">
    <property type="protein sequence ID" value="EEG72103.1"/>
    <property type="molecule type" value="Genomic_DNA"/>
</dbReference>
<accession>C0C6U6</accession>
<organism evidence="5 6">
    <name type="scientific">[Clostridium] hylemonae DSM 15053</name>
    <dbReference type="NCBI Taxonomy" id="553973"/>
    <lineage>
        <taxon>Bacteria</taxon>
        <taxon>Bacillati</taxon>
        <taxon>Bacillota</taxon>
        <taxon>Clostridia</taxon>
        <taxon>Lachnospirales</taxon>
        <taxon>Lachnospiraceae</taxon>
    </lineage>
</organism>
<dbReference type="Pfam" id="PF12833">
    <property type="entry name" value="HTH_18"/>
    <property type="match status" value="1"/>
</dbReference>
<proteinExistence type="predicted"/>
<dbReference type="InterPro" id="IPR020449">
    <property type="entry name" value="Tscrpt_reg_AraC-type_HTH"/>
</dbReference>
<dbReference type="SUPFAM" id="SSF46689">
    <property type="entry name" value="Homeodomain-like"/>
    <property type="match status" value="1"/>
</dbReference>
<protein>
    <submittedName>
        <fullName evidence="5">Transcriptional regulator, AraC family</fullName>
    </submittedName>
</protein>
<dbReference type="InterPro" id="IPR009057">
    <property type="entry name" value="Homeodomain-like_sf"/>
</dbReference>
<dbReference type="PROSITE" id="PS01124">
    <property type="entry name" value="HTH_ARAC_FAMILY_2"/>
    <property type="match status" value="1"/>
</dbReference>
<dbReference type="RefSeq" id="WP_006445172.1">
    <property type="nucleotide sequence ID" value="NZ_GG657802.1"/>
</dbReference>
<keyword evidence="6" id="KW-1185">Reference proteome</keyword>
<dbReference type="Gene3D" id="1.10.10.60">
    <property type="entry name" value="Homeodomain-like"/>
    <property type="match status" value="1"/>
</dbReference>
<dbReference type="eggNOG" id="COG2207">
    <property type="taxonomic scope" value="Bacteria"/>
</dbReference>
<reference evidence="5" key="1">
    <citation type="submission" date="2009-02" db="EMBL/GenBank/DDBJ databases">
        <authorList>
            <person name="Fulton L."/>
            <person name="Clifton S."/>
            <person name="Fulton B."/>
            <person name="Xu J."/>
            <person name="Minx P."/>
            <person name="Pepin K.H."/>
            <person name="Johnson M."/>
            <person name="Bhonagiri V."/>
            <person name="Nash W.E."/>
            <person name="Mardis E.R."/>
            <person name="Wilson R.K."/>
        </authorList>
    </citation>
    <scope>NUCLEOTIDE SEQUENCE [LARGE SCALE GENOMIC DNA]</scope>
    <source>
        <strain evidence="5">DSM 15053</strain>
    </source>
</reference>
<reference evidence="5" key="2">
    <citation type="submission" date="2013-06" db="EMBL/GenBank/DDBJ databases">
        <title>Draft genome sequence of Clostridium hylemonae (DSM 15053).</title>
        <authorList>
            <person name="Sudarsanam P."/>
            <person name="Ley R."/>
            <person name="Guruge J."/>
            <person name="Turnbaugh P.J."/>
            <person name="Mahowald M."/>
            <person name="Liep D."/>
            <person name="Gordon J."/>
        </authorList>
    </citation>
    <scope>NUCLEOTIDE SEQUENCE</scope>
    <source>
        <strain evidence="5">DSM 15053</strain>
    </source>
</reference>
<evidence type="ECO:0000256" key="2">
    <source>
        <dbReference type="ARBA" id="ARBA00023125"/>
    </source>
</evidence>
<dbReference type="GO" id="GO:0043565">
    <property type="term" value="F:sequence-specific DNA binding"/>
    <property type="evidence" value="ECO:0007669"/>
    <property type="project" value="InterPro"/>
</dbReference>
<dbReference type="InterPro" id="IPR018060">
    <property type="entry name" value="HTH_AraC"/>
</dbReference>
<name>C0C6U6_9FIRM</name>
<sequence>QEACKLLKATDMYIYEVSSELGYEDQYYFSRIFKKVVGVSPRDYKNGDYFYCE</sequence>
<keyword evidence="1" id="KW-0805">Transcription regulation</keyword>
<gene>
    <name evidence="5" type="ORF">CLOHYLEM_07835</name>
</gene>
<keyword evidence="2" id="KW-0238">DNA-binding</keyword>
<dbReference type="Proteomes" id="UP000004893">
    <property type="component" value="Unassembled WGS sequence"/>
</dbReference>
<evidence type="ECO:0000313" key="6">
    <source>
        <dbReference type="Proteomes" id="UP000004893"/>
    </source>
</evidence>